<evidence type="ECO:0000313" key="2">
    <source>
        <dbReference type="Proteomes" id="UP000235965"/>
    </source>
</evidence>
<evidence type="ECO:0000313" key="1">
    <source>
        <dbReference type="EMBL" id="PNF39241.1"/>
    </source>
</evidence>
<name>A0A2J7REI0_9NEOP</name>
<gene>
    <name evidence="1" type="ORF">B7P43_G17437</name>
</gene>
<accession>A0A2J7REI0</accession>
<dbReference type="Proteomes" id="UP000235965">
    <property type="component" value="Unassembled WGS sequence"/>
</dbReference>
<proteinExistence type="predicted"/>
<dbReference type="EMBL" id="NEVH01004972">
    <property type="protein sequence ID" value="PNF39241.1"/>
    <property type="molecule type" value="Genomic_DNA"/>
</dbReference>
<keyword evidence="2" id="KW-1185">Reference proteome</keyword>
<protein>
    <submittedName>
        <fullName evidence="1">Uncharacterized protein</fullName>
    </submittedName>
</protein>
<sequence length="122" mass="14360">MGDIHGTFNRVQCQTDGLLDWISKVRIKKKSLTRHRRRNLRVEAILTCALMEAEALLRKKQQQRFKRWQHLKTEVCKADYSNVCSATSKDNVPNQWDEKTREDINSLDRFMCLLGEVKTPIQ</sequence>
<dbReference type="InParanoid" id="A0A2J7REI0"/>
<dbReference type="AlphaFoldDB" id="A0A2J7REI0"/>
<organism evidence="1 2">
    <name type="scientific">Cryptotermes secundus</name>
    <dbReference type="NCBI Taxonomy" id="105785"/>
    <lineage>
        <taxon>Eukaryota</taxon>
        <taxon>Metazoa</taxon>
        <taxon>Ecdysozoa</taxon>
        <taxon>Arthropoda</taxon>
        <taxon>Hexapoda</taxon>
        <taxon>Insecta</taxon>
        <taxon>Pterygota</taxon>
        <taxon>Neoptera</taxon>
        <taxon>Polyneoptera</taxon>
        <taxon>Dictyoptera</taxon>
        <taxon>Blattodea</taxon>
        <taxon>Blattoidea</taxon>
        <taxon>Termitoidae</taxon>
        <taxon>Kalotermitidae</taxon>
        <taxon>Cryptotermitinae</taxon>
        <taxon>Cryptotermes</taxon>
    </lineage>
</organism>
<reference evidence="1 2" key="1">
    <citation type="submission" date="2017-12" db="EMBL/GenBank/DDBJ databases">
        <title>Hemimetabolous genomes reveal molecular basis of termite eusociality.</title>
        <authorList>
            <person name="Harrison M.C."/>
            <person name="Jongepier E."/>
            <person name="Robertson H.M."/>
            <person name="Arning N."/>
            <person name="Bitard-Feildel T."/>
            <person name="Chao H."/>
            <person name="Childers C.P."/>
            <person name="Dinh H."/>
            <person name="Doddapaneni H."/>
            <person name="Dugan S."/>
            <person name="Gowin J."/>
            <person name="Greiner C."/>
            <person name="Han Y."/>
            <person name="Hu H."/>
            <person name="Hughes D.S.T."/>
            <person name="Huylmans A.-K."/>
            <person name="Kemena C."/>
            <person name="Kremer L.P.M."/>
            <person name="Lee S.L."/>
            <person name="Lopez-Ezquerra A."/>
            <person name="Mallet L."/>
            <person name="Monroy-Kuhn J.M."/>
            <person name="Moser A."/>
            <person name="Murali S.C."/>
            <person name="Muzny D.M."/>
            <person name="Otani S."/>
            <person name="Piulachs M.-D."/>
            <person name="Poelchau M."/>
            <person name="Qu J."/>
            <person name="Schaub F."/>
            <person name="Wada-Katsumata A."/>
            <person name="Worley K.C."/>
            <person name="Xie Q."/>
            <person name="Ylla G."/>
            <person name="Poulsen M."/>
            <person name="Gibbs R.A."/>
            <person name="Schal C."/>
            <person name="Richards S."/>
            <person name="Belles X."/>
            <person name="Korb J."/>
            <person name="Bornberg-Bauer E."/>
        </authorList>
    </citation>
    <scope>NUCLEOTIDE SEQUENCE [LARGE SCALE GENOMIC DNA]</scope>
    <source>
        <tissue evidence="1">Whole body</tissue>
    </source>
</reference>
<comment type="caution">
    <text evidence="1">The sequence shown here is derived from an EMBL/GenBank/DDBJ whole genome shotgun (WGS) entry which is preliminary data.</text>
</comment>